<keyword evidence="3 5" id="KW-0132">Cell division</keyword>
<dbReference type="InterPro" id="IPR005527">
    <property type="entry name" value="MinE"/>
</dbReference>
<protein>
    <recommendedName>
        <fullName evidence="3">Cell division topological specificity factor</fullName>
    </recommendedName>
</protein>
<evidence type="ECO:0000256" key="3">
    <source>
        <dbReference type="HAMAP-Rule" id="MF_00262"/>
    </source>
</evidence>
<organism evidence="5 6">
    <name type="scientific">Phormidium yuhuli AB48</name>
    <dbReference type="NCBI Taxonomy" id="2940671"/>
    <lineage>
        <taxon>Bacteria</taxon>
        <taxon>Bacillati</taxon>
        <taxon>Cyanobacteriota</taxon>
        <taxon>Cyanophyceae</taxon>
        <taxon>Oscillatoriophycideae</taxon>
        <taxon>Oscillatoriales</taxon>
        <taxon>Oscillatoriaceae</taxon>
        <taxon>Phormidium</taxon>
        <taxon>Phormidium yuhuli</taxon>
    </lineage>
</organism>
<accession>A0ABY5AKI9</accession>
<dbReference type="RefSeq" id="WP_252660783.1">
    <property type="nucleotide sequence ID" value="NZ_CP098611.1"/>
</dbReference>
<dbReference type="Pfam" id="PF03776">
    <property type="entry name" value="MinE"/>
    <property type="match status" value="1"/>
</dbReference>
<evidence type="ECO:0000313" key="6">
    <source>
        <dbReference type="Proteomes" id="UP001056708"/>
    </source>
</evidence>
<comment type="function">
    <text evidence="2 3">Prevents the cell division inhibition by proteins MinC and MinD at internal division sites while permitting inhibition at polar sites. This ensures cell division at the proper site by restricting the formation of a division septum at the midpoint of the long axis of the cell.</text>
</comment>
<name>A0ABY5AKI9_9CYAN</name>
<comment type="similarity">
    <text evidence="1 3">Belongs to the MinE family.</text>
</comment>
<reference evidence="5" key="1">
    <citation type="submission" date="2022-06" db="EMBL/GenBank/DDBJ databases">
        <title>Genome sequence of Phormidium yuhuli AB48 isolated from an industrial photobioreactor environment.</title>
        <authorList>
            <person name="Qiu Y."/>
            <person name="Noonan A.J.C."/>
            <person name="Dofher K."/>
            <person name="Koch M."/>
            <person name="Kieft B."/>
            <person name="Lin X."/>
            <person name="Ziels R.M."/>
            <person name="Hallam S.J."/>
        </authorList>
    </citation>
    <scope>NUCLEOTIDE SEQUENCE</scope>
    <source>
        <strain evidence="5">AB48</strain>
    </source>
</reference>
<dbReference type="HAMAP" id="MF_00262">
    <property type="entry name" value="MinE"/>
    <property type="match status" value="1"/>
</dbReference>
<dbReference type="Gene3D" id="3.30.1070.10">
    <property type="entry name" value="Cell division topological specificity factor MinE"/>
    <property type="match status" value="1"/>
</dbReference>
<keyword evidence="6" id="KW-1185">Reference proteome</keyword>
<dbReference type="EMBL" id="CP098611">
    <property type="protein sequence ID" value="USR89714.1"/>
    <property type="molecule type" value="Genomic_DNA"/>
</dbReference>
<dbReference type="InterPro" id="IPR036707">
    <property type="entry name" value="MinE_sf"/>
</dbReference>
<gene>
    <name evidence="3 5" type="primary">minE</name>
    <name evidence="5" type="ORF">NEA10_12580</name>
</gene>
<keyword evidence="3" id="KW-0131">Cell cycle</keyword>
<dbReference type="NCBIfam" id="TIGR01215">
    <property type="entry name" value="minE"/>
    <property type="match status" value="1"/>
</dbReference>
<proteinExistence type="inferred from homology"/>
<evidence type="ECO:0000256" key="2">
    <source>
        <dbReference type="ARBA" id="ARBA00025265"/>
    </source>
</evidence>
<evidence type="ECO:0000256" key="4">
    <source>
        <dbReference type="SAM" id="MobiDB-lite"/>
    </source>
</evidence>
<feature type="region of interest" description="Disordered" evidence="4">
    <location>
        <begin position="112"/>
        <end position="154"/>
    </location>
</feature>
<dbReference type="Proteomes" id="UP001056708">
    <property type="component" value="Chromosome"/>
</dbReference>
<dbReference type="GO" id="GO:0051301">
    <property type="term" value="P:cell division"/>
    <property type="evidence" value="ECO:0007669"/>
    <property type="project" value="UniProtKB-KW"/>
</dbReference>
<evidence type="ECO:0000256" key="1">
    <source>
        <dbReference type="ARBA" id="ARBA00008168"/>
    </source>
</evidence>
<evidence type="ECO:0000313" key="5">
    <source>
        <dbReference type="EMBL" id="USR89714.1"/>
    </source>
</evidence>
<sequence>MLSNLLARLLPRSHKDTSRKEVKRRLQLVIAHDRVDLNPATIEAMQQEILDVVSRYVEIDTEGLNFALESDQRMTSITANLPIRRVRKTPTGKEVEELTEELGDEKVIRFEFVEDEEAESQTPGGPEAPSSDDSPATETPNPDEENDDPDPKPS</sequence>
<dbReference type="SUPFAM" id="SSF55229">
    <property type="entry name" value="Cell division protein MinE topological specificity domain"/>
    <property type="match status" value="1"/>
</dbReference>